<evidence type="ECO:0000256" key="2">
    <source>
        <dbReference type="ARBA" id="ARBA00022428"/>
    </source>
</evidence>
<dbReference type="Pfam" id="PF02621">
    <property type="entry name" value="VitK2_biosynth"/>
    <property type="match status" value="1"/>
</dbReference>
<dbReference type="PANTHER" id="PTHR37690">
    <property type="entry name" value="CHORISMATE DEHYDRATASE"/>
    <property type="match status" value="1"/>
</dbReference>
<dbReference type="HAMAP" id="MF_00995">
    <property type="entry name" value="MqnA"/>
    <property type="match status" value="1"/>
</dbReference>
<dbReference type="EMBL" id="JAATJA010000001">
    <property type="protein sequence ID" value="NJB66773.1"/>
    <property type="molecule type" value="Genomic_DNA"/>
</dbReference>
<accession>A0A846QKR1</accession>
<dbReference type="SUPFAM" id="SSF53850">
    <property type="entry name" value="Periplasmic binding protein-like II"/>
    <property type="match status" value="1"/>
</dbReference>
<dbReference type="EC" id="4.2.1.151" evidence="4"/>
<keyword evidence="6" id="KW-1185">Reference proteome</keyword>
<comment type="catalytic activity">
    <reaction evidence="4">
        <text>chorismate = 3-[(1-carboxyvinyl)-oxy]benzoate + H2O</text>
        <dbReference type="Rhea" id="RHEA:40051"/>
        <dbReference type="ChEBI" id="CHEBI:15377"/>
        <dbReference type="ChEBI" id="CHEBI:29748"/>
        <dbReference type="ChEBI" id="CHEBI:76981"/>
        <dbReference type="EC" id="4.2.1.151"/>
    </reaction>
</comment>
<gene>
    <name evidence="4" type="primary">mqnA</name>
    <name evidence="5" type="ORF">GGQ74_000413</name>
</gene>
<dbReference type="GO" id="GO:0016836">
    <property type="term" value="F:hydro-lyase activity"/>
    <property type="evidence" value="ECO:0007669"/>
    <property type="project" value="UniProtKB-UniRule"/>
</dbReference>
<dbReference type="UniPathway" id="UPA00079"/>
<comment type="pathway">
    <text evidence="1 4">Quinol/quinone metabolism; menaquinone biosynthesis.</text>
</comment>
<organism evidence="5 6">
    <name type="scientific">Desulfobaculum xiamenense</name>
    <dbReference type="NCBI Taxonomy" id="995050"/>
    <lineage>
        <taxon>Bacteria</taxon>
        <taxon>Pseudomonadati</taxon>
        <taxon>Thermodesulfobacteriota</taxon>
        <taxon>Desulfovibrionia</taxon>
        <taxon>Desulfovibrionales</taxon>
        <taxon>Desulfovibrionaceae</taxon>
        <taxon>Desulfobaculum</taxon>
    </lineage>
</organism>
<dbReference type="InterPro" id="IPR030868">
    <property type="entry name" value="MqnA"/>
</dbReference>
<proteinExistence type="inferred from homology"/>
<dbReference type="PANTHER" id="PTHR37690:SF1">
    <property type="entry name" value="CHORISMATE DEHYDRATASE"/>
    <property type="match status" value="1"/>
</dbReference>
<dbReference type="InterPro" id="IPR003773">
    <property type="entry name" value="Menaquinone_biosynth"/>
</dbReference>
<comment type="function">
    <text evidence="4">Catalyzes the dehydration of chorismate into 3-[(1-carboxyvinyl)oxy]benzoate, a step in the biosynthesis of menaquinone (MK, vitamin K2).</text>
</comment>
<name>A0A846QKR1_9BACT</name>
<protein>
    <recommendedName>
        <fullName evidence="4">Chorismate dehydratase</fullName>
        <ecNumber evidence="4">4.2.1.151</ecNumber>
    </recommendedName>
    <alternativeName>
        <fullName evidence="4">Menaquinone biosynthetic enzyme MqnA</fullName>
    </alternativeName>
</protein>
<evidence type="ECO:0000256" key="4">
    <source>
        <dbReference type="HAMAP-Rule" id="MF_00995"/>
    </source>
</evidence>
<evidence type="ECO:0000256" key="1">
    <source>
        <dbReference type="ARBA" id="ARBA00004863"/>
    </source>
</evidence>
<evidence type="ECO:0000313" key="5">
    <source>
        <dbReference type="EMBL" id="NJB66773.1"/>
    </source>
</evidence>
<dbReference type="GO" id="GO:0009234">
    <property type="term" value="P:menaquinone biosynthetic process"/>
    <property type="evidence" value="ECO:0007669"/>
    <property type="project" value="UniProtKB-UniRule"/>
</dbReference>
<dbReference type="AlphaFoldDB" id="A0A846QKR1"/>
<evidence type="ECO:0000256" key="3">
    <source>
        <dbReference type="ARBA" id="ARBA00023239"/>
    </source>
</evidence>
<dbReference type="CDD" id="cd13634">
    <property type="entry name" value="PBP2_Sco4506"/>
    <property type="match status" value="1"/>
</dbReference>
<comment type="similarity">
    <text evidence="4">Belongs to the MqnA/MqnD family. MqnA subfamily.</text>
</comment>
<keyword evidence="3 4" id="KW-0456">Lyase</keyword>
<dbReference type="Proteomes" id="UP000580856">
    <property type="component" value="Unassembled WGS sequence"/>
</dbReference>
<keyword evidence="2 4" id="KW-0474">Menaquinone biosynthesis</keyword>
<evidence type="ECO:0000313" key="6">
    <source>
        <dbReference type="Proteomes" id="UP000580856"/>
    </source>
</evidence>
<dbReference type="Gene3D" id="3.40.190.10">
    <property type="entry name" value="Periplasmic binding protein-like II"/>
    <property type="match status" value="2"/>
</dbReference>
<sequence>MSHTHLTIGQISYLNVLPLFQTLKRHFPPSSGIRYMPGHPSEMNSALEHGEIDLSPASAFEYLANAERYRLLPGLSITAPSGPVKSVLLVSPVALEELPRWMAENGNDIHVTRASASSVALLKTLWSFHWKLPTANWVPITPGTGLDCKRPFLEIGNFALQNWLNPPAGWHIIDLAEQWRAFTGLPFVFAVWIVRNGLSDAQRELLADVHTALLHCKAACHESIGEISEMKDICGWISREGIEDYLSTLDYDLGPREEASLVLFGDYCRRLGLIPGVPGLRWAL</sequence>
<comment type="caution">
    <text evidence="5">The sequence shown here is derived from an EMBL/GenBank/DDBJ whole genome shotgun (WGS) entry which is preliminary data.</text>
</comment>
<reference evidence="5 6" key="1">
    <citation type="submission" date="2020-03" db="EMBL/GenBank/DDBJ databases">
        <title>Genomic Encyclopedia of Type Strains, Phase IV (KMG-IV): sequencing the most valuable type-strain genomes for metagenomic binning, comparative biology and taxonomic classification.</title>
        <authorList>
            <person name="Goeker M."/>
        </authorList>
    </citation>
    <scope>NUCLEOTIDE SEQUENCE [LARGE SCALE GENOMIC DNA]</scope>
    <source>
        <strain evidence="5 6">DSM 24233</strain>
    </source>
</reference>
<dbReference type="RefSeq" id="WP_167939881.1">
    <property type="nucleotide sequence ID" value="NZ_JAATJA010000001.1"/>
</dbReference>